<dbReference type="NCBIfam" id="TIGR03696">
    <property type="entry name" value="Rhs_assc_core"/>
    <property type="match status" value="1"/>
</dbReference>
<dbReference type="AlphaFoldDB" id="A0A6L6Q9E8"/>
<feature type="region of interest" description="Disordered" evidence="2">
    <location>
        <begin position="209"/>
        <end position="248"/>
    </location>
</feature>
<feature type="domain" description="Teneurin-like YD-shell" evidence="3">
    <location>
        <begin position="47"/>
        <end position="135"/>
    </location>
</feature>
<dbReference type="Proteomes" id="UP000484015">
    <property type="component" value="Unassembled WGS sequence"/>
</dbReference>
<reference evidence="4 5" key="1">
    <citation type="submission" date="2019-11" db="EMBL/GenBank/DDBJ databases">
        <title>Type strains purchased from KCTC, JCM and DSMZ.</title>
        <authorList>
            <person name="Lu H."/>
        </authorList>
    </citation>
    <scope>NUCLEOTIDE SEQUENCE [LARGE SCALE GENOMIC DNA]</scope>
    <source>
        <strain evidence="4 5">KCTC 42409</strain>
    </source>
</reference>
<evidence type="ECO:0000313" key="4">
    <source>
        <dbReference type="EMBL" id="MTW06099.1"/>
    </source>
</evidence>
<evidence type="ECO:0000256" key="1">
    <source>
        <dbReference type="ARBA" id="ARBA00022737"/>
    </source>
</evidence>
<organism evidence="4 5">
    <name type="scientific">Pseudoduganella ginsengisoli</name>
    <dbReference type="NCBI Taxonomy" id="1462440"/>
    <lineage>
        <taxon>Bacteria</taxon>
        <taxon>Pseudomonadati</taxon>
        <taxon>Pseudomonadota</taxon>
        <taxon>Betaproteobacteria</taxon>
        <taxon>Burkholderiales</taxon>
        <taxon>Oxalobacteraceae</taxon>
        <taxon>Telluria group</taxon>
        <taxon>Pseudoduganella</taxon>
    </lineage>
</organism>
<sequence>MPLPSNIADSFFAQFDRTFPAVGTRYRSERWLLYEAGAAATSYVWLEGQLLGIARNNTFYASHNDHLGRPQVMTNSAKAVVWRASNTPFGRSVVVDTIGGMNLGFPGQYYDSESGLWYNWNRYYDGQIGRYLQSDPIGLNGGINTYAYVEGKPLRYTDPHGTNPVAGLIEGAEIGTAILPGWGTVIGGAIGLGAGWWVADKLNTAIANQAEPPVPGATGGDKSNTGTRQWEKPGGFSDANRDFDNLNPTGCRTRETKFGSELFQTVTELLLGQIALMADLLWRFNDQMESVQGTKFDIAPRGSFEYGF</sequence>
<dbReference type="InterPro" id="IPR056823">
    <property type="entry name" value="TEN-like_YD-shell"/>
</dbReference>
<evidence type="ECO:0000256" key="2">
    <source>
        <dbReference type="SAM" id="MobiDB-lite"/>
    </source>
</evidence>
<dbReference type="PANTHER" id="PTHR32305:SF15">
    <property type="entry name" value="PROTEIN RHSA-RELATED"/>
    <property type="match status" value="1"/>
</dbReference>
<proteinExistence type="predicted"/>
<keyword evidence="1" id="KW-0677">Repeat</keyword>
<comment type="caution">
    <text evidence="4">The sequence shown here is derived from an EMBL/GenBank/DDBJ whole genome shotgun (WGS) entry which is preliminary data.</text>
</comment>
<protein>
    <recommendedName>
        <fullName evidence="3">Teneurin-like YD-shell domain-containing protein</fullName>
    </recommendedName>
</protein>
<dbReference type="InterPro" id="IPR022385">
    <property type="entry name" value="Rhs_assc_core"/>
</dbReference>
<accession>A0A6L6Q9E8</accession>
<dbReference type="Gene3D" id="2.180.10.10">
    <property type="entry name" value="RHS repeat-associated core"/>
    <property type="match status" value="1"/>
</dbReference>
<dbReference type="PRINTS" id="PR00394">
    <property type="entry name" value="RHSPROTEIN"/>
</dbReference>
<name>A0A6L6Q9E8_9BURK</name>
<keyword evidence="5" id="KW-1185">Reference proteome</keyword>
<dbReference type="Pfam" id="PF25023">
    <property type="entry name" value="TEN_YD-shell"/>
    <property type="match status" value="1"/>
</dbReference>
<evidence type="ECO:0000259" key="3">
    <source>
        <dbReference type="Pfam" id="PF25023"/>
    </source>
</evidence>
<dbReference type="InterPro" id="IPR050708">
    <property type="entry name" value="T6SS_VgrG/RHS"/>
</dbReference>
<evidence type="ECO:0000313" key="5">
    <source>
        <dbReference type="Proteomes" id="UP000484015"/>
    </source>
</evidence>
<dbReference type="EMBL" id="WNLA01000037">
    <property type="protein sequence ID" value="MTW06099.1"/>
    <property type="molecule type" value="Genomic_DNA"/>
</dbReference>
<dbReference type="PANTHER" id="PTHR32305">
    <property type="match status" value="1"/>
</dbReference>
<gene>
    <name evidence="4" type="ORF">GM668_28880</name>
</gene>